<dbReference type="GO" id="GO:0110026">
    <property type="term" value="P:regulation of DNA strand resection involved in replication fork processing"/>
    <property type="evidence" value="ECO:0007669"/>
    <property type="project" value="TreeGrafter"/>
</dbReference>
<dbReference type="CTD" id="22891"/>
<dbReference type="AlphaFoldDB" id="A0A4W3K6U2"/>
<evidence type="ECO:0000256" key="1">
    <source>
        <dbReference type="ARBA" id="ARBA00022553"/>
    </source>
</evidence>
<dbReference type="Pfam" id="PF23165">
    <property type="entry name" value="zf-C2H2_FBX41"/>
    <property type="match status" value="1"/>
</dbReference>
<reference evidence="6" key="2">
    <citation type="journal article" date="2007" name="PLoS Biol.">
        <title>Survey sequencing and comparative analysis of the elephant shark (Callorhinchus milii) genome.</title>
        <authorList>
            <person name="Venkatesh B."/>
            <person name="Kirkness E.F."/>
            <person name="Loh Y.H."/>
            <person name="Halpern A.L."/>
            <person name="Lee A.P."/>
            <person name="Johnson J."/>
            <person name="Dandona N."/>
            <person name="Viswanathan L.D."/>
            <person name="Tay A."/>
            <person name="Venter J.C."/>
            <person name="Strausberg R.L."/>
            <person name="Brenner S."/>
        </authorList>
    </citation>
    <scope>NUCLEOTIDE SEQUENCE [LARGE SCALE GENOMIC DNA]</scope>
</reference>
<dbReference type="PANTHER" id="PTHR15739">
    <property type="entry name" value="ZINC FINGER PROTEIN"/>
    <property type="match status" value="1"/>
</dbReference>
<evidence type="ECO:0000256" key="3">
    <source>
        <dbReference type="SAM" id="Coils"/>
    </source>
</evidence>
<sequence length="285" mass="32987">MFGRKLLRSDQEPTEHCHANLPYRCPRCGEHMRFRSLSSLRAHLEFSHSYETVVQCNTFSSVPQSSLKSSFPEKCLHMSSTTKHPHSFSNRNLHSNYAHCKNTKDRKSEIPQEWTGTETRCHLVSNLYSENINFIAPYENCMEERLQIVQALDALTEKRIDQLPHCLQKMAAQIAVIKAESAQLAQEKQMIQERERVLSTQVNLAIEMIIILKQKLAKTEQELHAREQEAADINQFLQAAVQKEARGKVKVQRFIEGLLHRIAVAEKQLQEYHEQQGKFLTKSFC</sequence>
<dbReference type="PANTHER" id="PTHR15739:SF2">
    <property type="entry name" value="PROTEIN ZNF365"/>
    <property type="match status" value="1"/>
</dbReference>
<dbReference type="GO" id="GO:0000723">
    <property type="term" value="P:telomere maintenance"/>
    <property type="evidence" value="ECO:0007669"/>
    <property type="project" value="TreeGrafter"/>
</dbReference>
<keyword evidence="6" id="KW-1185">Reference proteome</keyword>
<reference evidence="6" key="1">
    <citation type="journal article" date="2006" name="Science">
        <title>Ancient noncoding elements conserved in the human genome.</title>
        <authorList>
            <person name="Venkatesh B."/>
            <person name="Kirkness E.F."/>
            <person name="Loh Y.H."/>
            <person name="Halpern A.L."/>
            <person name="Lee A.P."/>
            <person name="Johnson J."/>
            <person name="Dandona N."/>
            <person name="Viswanathan L.D."/>
            <person name="Tay A."/>
            <person name="Venter J.C."/>
            <person name="Strausberg R.L."/>
            <person name="Brenner S."/>
        </authorList>
    </citation>
    <scope>NUCLEOTIDE SEQUENCE [LARGE SCALE GENOMIC DNA]</scope>
</reference>
<dbReference type="GeneTree" id="ENSGT00530000063713"/>
<dbReference type="Ensembl" id="ENSCMIT00000048348.1">
    <property type="protein sequence ID" value="ENSCMIP00000047676.1"/>
    <property type="gene ID" value="ENSCMIG00000019519.1"/>
</dbReference>
<keyword evidence="2 3" id="KW-0175">Coiled coil</keyword>
<evidence type="ECO:0000256" key="2">
    <source>
        <dbReference type="ARBA" id="ARBA00023054"/>
    </source>
</evidence>
<dbReference type="InterPro" id="IPR057038">
    <property type="entry name" value="FBX41/ZN365_Znf-C2H2"/>
</dbReference>
<evidence type="ECO:0000313" key="6">
    <source>
        <dbReference type="Proteomes" id="UP000314986"/>
    </source>
</evidence>
<evidence type="ECO:0000259" key="4">
    <source>
        <dbReference type="Pfam" id="PF23165"/>
    </source>
</evidence>
<keyword evidence="1" id="KW-0597">Phosphoprotein</keyword>
<dbReference type="KEGG" id="cmk:103181012"/>
<proteinExistence type="predicted"/>
<dbReference type="GO" id="GO:0010975">
    <property type="term" value="P:regulation of neuron projection development"/>
    <property type="evidence" value="ECO:0007669"/>
    <property type="project" value="TreeGrafter"/>
</dbReference>
<accession>A0A4W3K6U2</accession>
<reference evidence="5" key="4">
    <citation type="submission" date="2025-08" db="UniProtKB">
        <authorList>
            <consortium name="Ensembl"/>
        </authorList>
    </citation>
    <scope>IDENTIFICATION</scope>
</reference>
<dbReference type="GeneID" id="103181012"/>
<dbReference type="Proteomes" id="UP000314986">
    <property type="component" value="Unassembled WGS sequence"/>
</dbReference>
<organism evidence="5 6">
    <name type="scientific">Callorhinchus milii</name>
    <name type="common">Ghost shark</name>
    <dbReference type="NCBI Taxonomy" id="7868"/>
    <lineage>
        <taxon>Eukaryota</taxon>
        <taxon>Metazoa</taxon>
        <taxon>Chordata</taxon>
        <taxon>Craniata</taxon>
        <taxon>Vertebrata</taxon>
        <taxon>Chondrichthyes</taxon>
        <taxon>Holocephali</taxon>
        <taxon>Chimaeriformes</taxon>
        <taxon>Callorhinchidae</taxon>
        <taxon>Callorhinchus</taxon>
    </lineage>
</organism>
<reference evidence="6" key="3">
    <citation type="journal article" date="2014" name="Nature">
        <title>Elephant shark genome provides unique insights into gnathostome evolution.</title>
        <authorList>
            <consortium name="International Elephant Shark Genome Sequencing Consortium"/>
            <person name="Venkatesh B."/>
            <person name="Lee A.P."/>
            <person name="Ravi V."/>
            <person name="Maurya A.K."/>
            <person name="Lian M.M."/>
            <person name="Swann J.B."/>
            <person name="Ohta Y."/>
            <person name="Flajnik M.F."/>
            <person name="Sutoh Y."/>
            <person name="Kasahara M."/>
            <person name="Hoon S."/>
            <person name="Gangu V."/>
            <person name="Roy S.W."/>
            <person name="Irimia M."/>
            <person name="Korzh V."/>
            <person name="Kondrychyn I."/>
            <person name="Lim Z.W."/>
            <person name="Tay B.H."/>
            <person name="Tohari S."/>
            <person name="Kong K.W."/>
            <person name="Ho S."/>
            <person name="Lorente-Galdos B."/>
            <person name="Quilez J."/>
            <person name="Marques-Bonet T."/>
            <person name="Raney B.J."/>
            <person name="Ingham P.W."/>
            <person name="Tay A."/>
            <person name="Hillier L.W."/>
            <person name="Minx P."/>
            <person name="Boehm T."/>
            <person name="Wilson R.K."/>
            <person name="Brenner S."/>
            <person name="Warren W.C."/>
        </authorList>
    </citation>
    <scope>NUCLEOTIDE SEQUENCE [LARGE SCALE GENOMIC DNA]</scope>
</reference>
<protein>
    <submittedName>
        <fullName evidence="5">Zinc finger protein 365</fullName>
    </submittedName>
</protein>
<dbReference type="InterPro" id="IPR052283">
    <property type="entry name" value="GenomicStab_NeuMorph_Reg"/>
</dbReference>
<name>A0A4W3K6U2_CALMI</name>
<dbReference type="OMA" id="TERMESC"/>
<gene>
    <name evidence="5" type="primary">znf365</name>
</gene>
<dbReference type="GO" id="GO:0010569">
    <property type="term" value="P:regulation of double-strand break repair via homologous recombination"/>
    <property type="evidence" value="ECO:0007669"/>
    <property type="project" value="TreeGrafter"/>
</dbReference>
<dbReference type="OrthoDB" id="271433at2759"/>
<feature type="coiled-coil region" evidence="3">
    <location>
        <begin position="167"/>
        <end position="229"/>
    </location>
</feature>
<feature type="domain" description="FBX41/ZN365 C2H2-type zinc finger" evidence="4">
    <location>
        <begin position="21"/>
        <end position="50"/>
    </location>
</feature>
<reference evidence="5" key="5">
    <citation type="submission" date="2025-09" db="UniProtKB">
        <authorList>
            <consortium name="Ensembl"/>
        </authorList>
    </citation>
    <scope>IDENTIFICATION</scope>
</reference>
<evidence type="ECO:0000313" key="5">
    <source>
        <dbReference type="Ensembl" id="ENSCMIP00000047676.1"/>
    </source>
</evidence>
<dbReference type="InParanoid" id="A0A4W3K6U2"/>